<dbReference type="NCBIfam" id="TIGR01004">
    <property type="entry name" value="PulS_OutS"/>
    <property type="match status" value="1"/>
</dbReference>
<feature type="chain" id="PRO_5019201416" evidence="1">
    <location>
        <begin position="26"/>
        <end position="131"/>
    </location>
</feature>
<dbReference type="Gene3D" id="1.20.58.1630">
    <property type="entry name" value="Chaperone lipoprotein PulS/OutS"/>
    <property type="match status" value="1"/>
</dbReference>
<dbReference type="Proteomes" id="UP000281391">
    <property type="component" value="Chromosome"/>
</dbReference>
<name>A0A447KRX5_SEROD</name>
<gene>
    <name evidence="2" type="primary">pulS</name>
    <name evidence="2" type="ORF">NCTC11214_02491</name>
</gene>
<reference evidence="2 3" key="1">
    <citation type="submission" date="2018-12" db="EMBL/GenBank/DDBJ databases">
        <authorList>
            <consortium name="Pathogen Informatics"/>
        </authorList>
    </citation>
    <scope>NUCLEOTIDE SEQUENCE [LARGE SCALE GENOMIC DNA]</scope>
    <source>
        <strain evidence="2 3">NCTC11214</strain>
    </source>
</reference>
<dbReference type="AlphaFoldDB" id="A0A447KRX5"/>
<dbReference type="EMBL" id="LR134117">
    <property type="protein sequence ID" value="VDZ57573.1"/>
    <property type="molecule type" value="Genomic_DNA"/>
</dbReference>
<keyword evidence="1" id="KW-0732">Signal</keyword>
<feature type="signal peptide" evidence="1">
    <location>
        <begin position="1"/>
        <end position="25"/>
    </location>
</feature>
<accession>A0A447KRX5</accession>
<dbReference type="InterPro" id="IPR005699">
    <property type="entry name" value="Chap_lipoprot_PulS/OutS"/>
</dbReference>
<evidence type="ECO:0000256" key="1">
    <source>
        <dbReference type="SAM" id="SignalP"/>
    </source>
</evidence>
<dbReference type="RefSeq" id="WP_004958532.1">
    <property type="nucleotide sequence ID" value="NZ_LR134117.1"/>
</dbReference>
<proteinExistence type="predicted"/>
<dbReference type="InterPro" id="IPR038432">
    <property type="entry name" value="PulS/OutS-like_sf"/>
</dbReference>
<dbReference type="KEGG" id="sof:NCTC11214_02491"/>
<evidence type="ECO:0000313" key="3">
    <source>
        <dbReference type="Proteomes" id="UP000281391"/>
    </source>
</evidence>
<dbReference type="Pfam" id="PF09691">
    <property type="entry name" value="T2SS_PulS_OutS"/>
    <property type="match status" value="1"/>
</dbReference>
<sequence>MQRMLRSFSFAAAAVVLLAGCQQTALQPQTQPSLTAQLDQLSALLAGSQFLRQHCARTDIPDDASLQRSAIGMAQQRGWNTQPAEYRQLPVRAQQRYQQLQQDGTPLQQKCAALNTSTARFIAAAQSDARQ</sequence>
<organism evidence="2 3">
    <name type="scientific">Serratia odorifera</name>
    <dbReference type="NCBI Taxonomy" id="618"/>
    <lineage>
        <taxon>Bacteria</taxon>
        <taxon>Pseudomonadati</taxon>
        <taxon>Pseudomonadota</taxon>
        <taxon>Gammaproteobacteria</taxon>
        <taxon>Enterobacterales</taxon>
        <taxon>Yersiniaceae</taxon>
        <taxon>Serratia</taxon>
    </lineage>
</organism>
<evidence type="ECO:0000313" key="2">
    <source>
        <dbReference type="EMBL" id="VDZ57573.1"/>
    </source>
</evidence>
<dbReference type="PROSITE" id="PS51257">
    <property type="entry name" value="PROKAR_LIPOPROTEIN"/>
    <property type="match status" value="1"/>
</dbReference>
<dbReference type="GO" id="GO:0006886">
    <property type="term" value="P:intracellular protein transport"/>
    <property type="evidence" value="ECO:0007669"/>
    <property type="project" value="InterPro"/>
</dbReference>
<dbReference type="InterPro" id="IPR019114">
    <property type="entry name" value="Chap_lipoprot_PulS/OutS-like"/>
</dbReference>
<protein>
    <submittedName>
        <fullName evidence="2">Pullulanase secretion protein pulS</fullName>
    </submittedName>
</protein>